<evidence type="ECO:0000313" key="3">
    <source>
        <dbReference type="EMBL" id="KAG9445047.1"/>
    </source>
</evidence>
<dbReference type="InterPro" id="IPR021109">
    <property type="entry name" value="Peptidase_aspartic_dom_sf"/>
</dbReference>
<reference evidence="3 4" key="1">
    <citation type="submission" date="2021-07" db="EMBL/GenBank/DDBJ databases">
        <title>The Aristolochia fimbriata genome: insights into angiosperm evolution, floral development and chemical biosynthesis.</title>
        <authorList>
            <person name="Jiao Y."/>
        </authorList>
    </citation>
    <scope>NUCLEOTIDE SEQUENCE [LARGE SCALE GENOMIC DNA]</scope>
    <source>
        <strain evidence="3">IBCAS-2021</strain>
        <tissue evidence="3">Leaf</tissue>
    </source>
</reference>
<dbReference type="Pfam" id="PF03732">
    <property type="entry name" value="Retrotrans_gag"/>
    <property type="match status" value="1"/>
</dbReference>
<comment type="caution">
    <text evidence="3">The sequence shown here is derived from an EMBL/GenBank/DDBJ whole genome shotgun (WGS) entry which is preliminary data.</text>
</comment>
<dbReference type="Proteomes" id="UP000825729">
    <property type="component" value="Unassembled WGS sequence"/>
</dbReference>
<dbReference type="PANTHER" id="PTHR33067:SF9">
    <property type="entry name" value="RNA-DIRECTED DNA POLYMERASE"/>
    <property type="match status" value="1"/>
</dbReference>
<evidence type="ECO:0000259" key="2">
    <source>
        <dbReference type="Pfam" id="PF03732"/>
    </source>
</evidence>
<dbReference type="EMBL" id="JAINDJ010000006">
    <property type="protein sequence ID" value="KAG9445047.1"/>
    <property type="molecule type" value="Genomic_DNA"/>
</dbReference>
<dbReference type="PANTHER" id="PTHR33067">
    <property type="entry name" value="RNA-DIRECTED DNA POLYMERASE-RELATED"/>
    <property type="match status" value="1"/>
</dbReference>
<gene>
    <name evidence="3" type="ORF">H6P81_016387</name>
</gene>
<organism evidence="3 4">
    <name type="scientific">Aristolochia fimbriata</name>
    <name type="common">White veined hardy Dutchman's pipe vine</name>
    <dbReference type="NCBI Taxonomy" id="158543"/>
    <lineage>
        <taxon>Eukaryota</taxon>
        <taxon>Viridiplantae</taxon>
        <taxon>Streptophyta</taxon>
        <taxon>Embryophyta</taxon>
        <taxon>Tracheophyta</taxon>
        <taxon>Spermatophyta</taxon>
        <taxon>Magnoliopsida</taxon>
        <taxon>Magnoliidae</taxon>
        <taxon>Piperales</taxon>
        <taxon>Aristolochiaceae</taxon>
        <taxon>Aristolochia</taxon>
    </lineage>
</organism>
<proteinExistence type="predicted"/>
<dbReference type="CDD" id="cd00303">
    <property type="entry name" value="retropepsin_like"/>
    <property type="match status" value="1"/>
</dbReference>
<dbReference type="InterPro" id="IPR005162">
    <property type="entry name" value="Retrotrans_gag_dom"/>
</dbReference>
<name>A0AAV7EBZ0_ARIFI</name>
<sequence>MRSCSFCSLSAVCNSASCSSIVLVDVAIAAILTVCAEVFIFGEAWYDETLTGDCLGEAAIGVLDCGVAVRGDWLVAAAVDEIRPRGMGDVATGDAAELCRYGERTAGGPAAALSMAKRSCETNTTDDLSVAVALCMEEAGVECFLAVEDVETPRCCSYRCTRVGTIELLCDDGDCVGLTVGLQRGGEAATAKYVGLTIAGSGLAEAVTDLTEAAVACGTNTALGRRASRMNGACPVDKLLAKARVIGRFMTRSQGTPAQEIDSEPERTLRQKLKEKLNQSNPKFQEDMENIEGIQDEQALGPRRTMEDFVTQNPNTNMTSIITPSIQANNFEFKPQLLLMLQTHYLFSGLANEDPNDHLERFLDLCATFKYNCMSDDVARLRLFKFTLGGRAKTWLNTLPAGSIATWEDLQKKFLGKYFPPAKTIKLRNEILQFLQEPEEHLSEAWERFNGLLKRCPNHKIELWSQIEIFYNGLNINTRSMIDAAAGGSINKKTPEEVHELIEEMTANMYSYPMERSVKKPAGIYKLDSSTATQAQLEALQQQFANFQQQSNPVVASSMKTLQTEVQSIKQSVTLLTTQVNQLNRDVYERPRGALPSNSELNPKEQVKAITLRSGKTLEEHQTKEQPTIEEEGAQKGEEEKEKEKVSPPASPRRKKGNDALPITDIDIRHLPYPSRAKYDILESSFARFLETFQKLQINLPLLEALKQTPLYGKFLKEVLSGKRRIEEKGTVVLNENCSAILKNELPRKLKDPGSFTIPCEIGSNKFANALCDLGASVNLMPLSLCRYLKLGEPQVTGITLQFADRSTKIPEGVMEDVLVKSQDFIYPCNFIVLDMEVDKNLPIILGRPFLATAGAIIDCKQGNLNLRLNNDTINFNIKEAMKQPAIPHDDFCLSIDVIDSCIAEIEEEERTGAAEERGLIHSENEDPIINEESGELVVERKEELAAEIKEQGAPEASKPELKPLPSNLKYVFLEEDDKPIIISSCLTGLEEKKLIEVLSKHKKAIG</sequence>
<feature type="compositionally biased region" description="Basic and acidic residues" evidence="1">
    <location>
        <begin position="633"/>
        <end position="646"/>
    </location>
</feature>
<feature type="domain" description="Retrotransposon gag" evidence="2">
    <location>
        <begin position="382"/>
        <end position="475"/>
    </location>
</feature>
<protein>
    <recommendedName>
        <fullName evidence="2">Retrotransposon gag domain-containing protein</fullName>
    </recommendedName>
</protein>
<accession>A0AAV7EBZ0</accession>
<evidence type="ECO:0000313" key="4">
    <source>
        <dbReference type="Proteomes" id="UP000825729"/>
    </source>
</evidence>
<feature type="region of interest" description="Disordered" evidence="1">
    <location>
        <begin position="613"/>
        <end position="660"/>
    </location>
</feature>
<dbReference type="Gene3D" id="2.40.70.10">
    <property type="entry name" value="Acid Proteases"/>
    <property type="match status" value="1"/>
</dbReference>
<evidence type="ECO:0000256" key="1">
    <source>
        <dbReference type="SAM" id="MobiDB-lite"/>
    </source>
</evidence>
<dbReference type="AlphaFoldDB" id="A0AAV7EBZ0"/>
<keyword evidence="4" id="KW-1185">Reference proteome</keyword>